<sequence>MLPWSVFVWPGSCIVYVSLTIYRIFTKQMRGEGSDAISSGCSGGEEKGENALDSWTTCWGGIPAQLHEKRRNRVQSCRFRMYFRGGRLKACFAFFIPLRLCSKDLRFSPFSSRQLLAVLAALIGGRQNKKSSYP</sequence>
<keyword evidence="1" id="KW-0472">Membrane</keyword>
<organism evidence="2 3">
    <name type="scientific">Brevibacillus reuszeri</name>
    <dbReference type="NCBI Taxonomy" id="54915"/>
    <lineage>
        <taxon>Bacteria</taxon>
        <taxon>Bacillati</taxon>
        <taxon>Bacillota</taxon>
        <taxon>Bacilli</taxon>
        <taxon>Bacillales</taxon>
        <taxon>Paenibacillaceae</taxon>
        <taxon>Brevibacillus</taxon>
    </lineage>
</organism>
<keyword evidence="1" id="KW-0812">Transmembrane</keyword>
<proteinExistence type="predicted"/>
<gene>
    <name evidence="2" type="ORF">ADS79_31385</name>
</gene>
<accession>A0A0K9YK34</accession>
<dbReference type="EMBL" id="LGIQ01000016">
    <property type="protein sequence ID" value="KNB69024.1"/>
    <property type="molecule type" value="Genomic_DNA"/>
</dbReference>
<reference evidence="3" key="1">
    <citation type="submission" date="2015-07" db="EMBL/GenBank/DDBJ databases">
        <title>Genome sequencing project for genomic taxonomy and phylogenomics of Bacillus-like bacteria.</title>
        <authorList>
            <person name="Liu B."/>
            <person name="Wang J."/>
            <person name="Zhu Y."/>
            <person name="Liu G."/>
            <person name="Chen Q."/>
            <person name="Chen Z."/>
            <person name="Lan J."/>
            <person name="Che J."/>
            <person name="Ge C."/>
            <person name="Shi H."/>
            <person name="Pan Z."/>
            <person name="Liu X."/>
        </authorList>
    </citation>
    <scope>NUCLEOTIDE SEQUENCE [LARGE SCALE GENOMIC DNA]</scope>
    <source>
        <strain evidence="3">DSM 9887</strain>
    </source>
</reference>
<feature type="transmembrane region" description="Helical" evidence="1">
    <location>
        <begin position="6"/>
        <end position="25"/>
    </location>
</feature>
<dbReference type="PATRIC" id="fig|54915.3.peg.5979"/>
<protein>
    <submittedName>
        <fullName evidence="2">Uncharacterized protein</fullName>
    </submittedName>
</protein>
<comment type="caution">
    <text evidence="2">The sequence shown here is derived from an EMBL/GenBank/DDBJ whole genome shotgun (WGS) entry which is preliminary data.</text>
</comment>
<dbReference type="STRING" id="54915.ADS79_31385"/>
<dbReference type="Proteomes" id="UP000036834">
    <property type="component" value="Unassembled WGS sequence"/>
</dbReference>
<evidence type="ECO:0000256" key="1">
    <source>
        <dbReference type="SAM" id="Phobius"/>
    </source>
</evidence>
<name>A0A0K9YK34_9BACL</name>
<dbReference type="AlphaFoldDB" id="A0A0K9YK34"/>
<evidence type="ECO:0000313" key="3">
    <source>
        <dbReference type="Proteomes" id="UP000036834"/>
    </source>
</evidence>
<keyword evidence="1" id="KW-1133">Transmembrane helix</keyword>
<evidence type="ECO:0000313" key="2">
    <source>
        <dbReference type="EMBL" id="KNB69024.1"/>
    </source>
</evidence>